<feature type="domain" description="Protein export membrane protein SecD/SecF C-terminal" evidence="10">
    <location>
        <begin position="242"/>
        <end position="410"/>
    </location>
</feature>
<keyword evidence="4 9" id="KW-0812">Transmembrane</keyword>
<evidence type="ECO:0000256" key="4">
    <source>
        <dbReference type="ARBA" id="ARBA00022692"/>
    </source>
</evidence>
<evidence type="ECO:0000256" key="8">
    <source>
        <dbReference type="ARBA" id="ARBA00023136"/>
    </source>
</evidence>
<dbReference type="PANTHER" id="PTHR30081">
    <property type="entry name" value="PROTEIN-EXPORT MEMBRANE PROTEIN SEC"/>
    <property type="match status" value="1"/>
</dbReference>
<dbReference type="FunFam" id="1.20.1640.10:FF:000004">
    <property type="entry name" value="Protein translocase subunit SecD"/>
    <property type="match status" value="1"/>
</dbReference>
<evidence type="ECO:0000259" key="12">
    <source>
        <dbReference type="Pfam" id="PF22599"/>
    </source>
</evidence>
<evidence type="ECO:0000256" key="7">
    <source>
        <dbReference type="ARBA" id="ARBA00023010"/>
    </source>
</evidence>
<dbReference type="InterPro" id="IPR048631">
    <property type="entry name" value="SecD_1st"/>
</dbReference>
<dbReference type="AlphaFoldDB" id="A0A3R9R818"/>
<sequence length="436" mass="47733">MVKKWRIVTFFVVVLLLGGLISQTVVNTAKGINLGLDLQGGFEILYEVSPAEEGEELTDETMQATVSALNQRVNVLGVSQPNITIEGEDRIRVQLAGVEDQQSARDLLATEADLSFRDIDDNERLSGDALEENGASVGFNQANEPVVTVTLKDGDRFGEVTGNIIDEYERGNDRLVIWLDYEEGDSFSEEVGKEDPKYLSAPTMPDNGQPIYSKDVQIQGNFELQEAEYIAEVLNAGSLPVEMEEIYSNAVGASLGEQAMDNTIFAGMIGIALILAYMVVYYRFMGVIAAITLSAYIYIVLLIFNWMEGVLTLPGIAALILGVGMAVDANIITYERVKEEIRAGKTMMSAFKSGARRSLSTIMDANITTILAAGVLFYYGTSSVQGFAVMLIVSILTSFLTAVYGSRLLLGLWVNSRIFNKKPRVFGVKENEINEP</sequence>
<keyword evidence="3 9" id="KW-1003">Cell membrane</keyword>
<evidence type="ECO:0000256" key="1">
    <source>
        <dbReference type="ARBA" id="ARBA00004651"/>
    </source>
</evidence>
<comment type="function">
    <text evidence="9">Part of the Sec protein translocase complex. Interacts with the SecYEG preprotein conducting channel. SecDF uses the proton motive force (PMF) to complete protein translocation after the ATP-dependent function of SecA.</text>
</comment>
<evidence type="ECO:0000256" key="6">
    <source>
        <dbReference type="ARBA" id="ARBA00022989"/>
    </source>
</evidence>
<dbReference type="SUPFAM" id="SSF82866">
    <property type="entry name" value="Multidrug efflux transporter AcrB transmembrane domain"/>
    <property type="match status" value="1"/>
</dbReference>
<accession>A0A3R9R818</accession>
<protein>
    <recommendedName>
        <fullName evidence="9">Protein translocase subunit SecD</fullName>
    </recommendedName>
</protein>
<dbReference type="InterPro" id="IPR054384">
    <property type="entry name" value="SecDF_P1_head"/>
</dbReference>
<dbReference type="InterPro" id="IPR055344">
    <property type="entry name" value="SecD_SecF_C_bact"/>
</dbReference>
<dbReference type="Gene3D" id="3.30.70.3220">
    <property type="match status" value="1"/>
</dbReference>
<dbReference type="Pfam" id="PF22599">
    <property type="entry name" value="SecDF_P1_head"/>
    <property type="match status" value="1"/>
</dbReference>
<evidence type="ECO:0000256" key="2">
    <source>
        <dbReference type="ARBA" id="ARBA00022448"/>
    </source>
</evidence>
<dbReference type="InterPro" id="IPR022646">
    <property type="entry name" value="SecD/SecF_CS"/>
</dbReference>
<feature type="domain" description="SecDF P1 head subdomain" evidence="12">
    <location>
        <begin position="123"/>
        <end position="241"/>
    </location>
</feature>
<comment type="subcellular location">
    <subcellularLocation>
        <location evidence="1 9">Cell membrane</location>
        <topology evidence="1 9">Multi-pass membrane protein</topology>
    </subcellularLocation>
</comment>
<evidence type="ECO:0000313" key="14">
    <source>
        <dbReference type="Proteomes" id="UP000275076"/>
    </source>
</evidence>
<evidence type="ECO:0000259" key="10">
    <source>
        <dbReference type="Pfam" id="PF02355"/>
    </source>
</evidence>
<keyword evidence="6 9" id="KW-1133">Transmembrane helix</keyword>
<keyword evidence="8 9" id="KW-0472">Membrane</keyword>
<organism evidence="13 14">
    <name type="scientific">Salibacterium salarium</name>
    <dbReference type="NCBI Taxonomy" id="284579"/>
    <lineage>
        <taxon>Bacteria</taxon>
        <taxon>Bacillati</taxon>
        <taxon>Bacillota</taxon>
        <taxon>Bacilli</taxon>
        <taxon>Bacillales</taxon>
        <taxon>Bacillaceae</taxon>
    </lineage>
</organism>
<dbReference type="NCBIfam" id="TIGR01129">
    <property type="entry name" value="secD"/>
    <property type="match status" value="1"/>
</dbReference>
<feature type="transmembrane region" description="Helical" evidence="9">
    <location>
        <begin position="386"/>
        <end position="414"/>
    </location>
</feature>
<dbReference type="Pfam" id="PF02355">
    <property type="entry name" value="SecD_SecF_C"/>
    <property type="match status" value="1"/>
</dbReference>
<keyword evidence="14" id="KW-1185">Reference proteome</keyword>
<gene>
    <name evidence="9 13" type="primary">secD</name>
    <name evidence="13" type="ORF">D7Z54_32285</name>
</gene>
<dbReference type="PRINTS" id="PR01755">
    <property type="entry name" value="SECFTRNLCASE"/>
</dbReference>
<dbReference type="InterPro" id="IPR022645">
    <property type="entry name" value="SecD/SecF_bac"/>
</dbReference>
<evidence type="ECO:0000256" key="5">
    <source>
        <dbReference type="ARBA" id="ARBA00022927"/>
    </source>
</evidence>
<comment type="subunit">
    <text evidence="9">Forms a complex with SecF. Part of the essential Sec protein translocation apparatus which comprises SecA, SecYEG and auxiliary proteins SecDF. Other proteins may also be involved.</text>
</comment>
<dbReference type="GO" id="GO:0015450">
    <property type="term" value="F:protein-transporting ATPase activity"/>
    <property type="evidence" value="ECO:0007669"/>
    <property type="project" value="InterPro"/>
</dbReference>
<keyword evidence="2 9" id="KW-0813">Transport</keyword>
<dbReference type="GO" id="GO:0065002">
    <property type="term" value="P:intracellular protein transmembrane transport"/>
    <property type="evidence" value="ECO:0007669"/>
    <property type="project" value="UniProtKB-UniRule"/>
</dbReference>
<reference evidence="13 14" key="1">
    <citation type="submission" date="2018-10" db="EMBL/GenBank/DDBJ databases">
        <title>Draft genome sequence of Bacillus salarius IM0101, isolated from a hypersaline soil in Inner Mongolia, China.</title>
        <authorList>
            <person name="Yamprayoonswat W."/>
            <person name="Boonvisut S."/>
            <person name="Jumpathong W."/>
            <person name="Sittihan S."/>
            <person name="Ruangsuj P."/>
            <person name="Wanthongcharoen S."/>
            <person name="Thongpramul N."/>
            <person name="Pimmason S."/>
            <person name="Yu B."/>
            <person name="Yasawong M."/>
        </authorList>
    </citation>
    <scope>NUCLEOTIDE SEQUENCE [LARGE SCALE GENOMIC DNA]</scope>
    <source>
        <strain evidence="13 14">IM0101</strain>
    </source>
</reference>
<evidence type="ECO:0000259" key="11">
    <source>
        <dbReference type="Pfam" id="PF21760"/>
    </source>
</evidence>
<dbReference type="Proteomes" id="UP000275076">
    <property type="component" value="Unassembled WGS sequence"/>
</dbReference>
<keyword evidence="5 9" id="KW-0653">Protein transport</keyword>
<dbReference type="Pfam" id="PF07549">
    <property type="entry name" value="Sec_GG"/>
    <property type="match status" value="1"/>
</dbReference>
<dbReference type="HAMAP" id="MF_01463_B">
    <property type="entry name" value="SecD_B"/>
    <property type="match status" value="1"/>
</dbReference>
<feature type="transmembrane region" description="Helical" evidence="9">
    <location>
        <begin position="313"/>
        <end position="337"/>
    </location>
</feature>
<evidence type="ECO:0000256" key="9">
    <source>
        <dbReference type="HAMAP-Rule" id="MF_01463"/>
    </source>
</evidence>
<dbReference type="GO" id="GO:0005886">
    <property type="term" value="C:plasma membrane"/>
    <property type="evidence" value="ECO:0007669"/>
    <property type="project" value="UniProtKB-SubCell"/>
</dbReference>
<dbReference type="RefSeq" id="WP_125562893.1">
    <property type="nucleotide sequence ID" value="NZ_RBVX01000082.1"/>
</dbReference>
<comment type="caution">
    <text evidence="9">Lacks conserved residue(s) required for the propagation of feature annotation.</text>
</comment>
<name>A0A3R9R818_9BACI</name>
<keyword evidence="7 9" id="KW-0811">Translocation</keyword>
<dbReference type="InterPro" id="IPR022813">
    <property type="entry name" value="SecD/SecF_arch_bac"/>
</dbReference>
<proteinExistence type="inferred from homology"/>
<feature type="domain" description="Protein translocase subunit SecDF P1" evidence="11">
    <location>
        <begin position="62"/>
        <end position="121"/>
    </location>
</feature>
<evidence type="ECO:0000313" key="13">
    <source>
        <dbReference type="EMBL" id="RSL29246.1"/>
    </source>
</evidence>
<dbReference type="PANTHER" id="PTHR30081:SF1">
    <property type="entry name" value="PROTEIN TRANSLOCASE SUBUNIT SECD"/>
    <property type="match status" value="1"/>
</dbReference>
<comment type="caution">
    <text evidence="13">The sequence shown here is derived from an EMBL/GenBank/DDBJ whole genome shotgun (WGS) entry which is preliminary data.</text>
</comment>
<feature type="transmembrane region" description="Helical" evidence="9">
    <location>
        <begin position="358"/>
        <end position="380"/>
    </location>
</feature>
<dbReference type="GO" id="GO:0006605">
    <property type="term" value="P:protein targeting"/>
    <property type="evidence" value="ECO:0007669"/>
    <property type="project" value="UniProtKB-UniRule"/>
</dbReference>
<dbReference type="InterPro" id="IPR005791">
    <property type="entry name" value="SecD"/>
</dbReference>
<dbReference type="OrthoDB" id="9805019at2"/>
<feature type="transmembrane region" description="Helical" evidence="9">
    <location>
        <begin position="287"/>
        <end position="307"/>
    </location>
</feature>
<feature type="transmembrane region" description="Helical" evidence="9">
    <location>
        <begin position="263"/>
        <end position="280"/>
    </location>
</feature>
<dbReference type="GO" id="GO:0043952">
    <property type="term" value="P:protein transport by the Sec complex"/>
    <property type="evidence" value="ECO:0007669"/>
    <property type="project" value="UniProtKB-UniRule"/>
</dbReference>
<evidence type="ECO:0000256" key="3">
    <source>
        <dbReference type="ARBA" id="ARBA00022475"/>
    </source>
</evidence>
<dbReference type="InterPro" id="IPR048634">
    <property type="entry name" value="SecD_SecF_C"/>
</dbReference>
<dbReference type="NCBIfam" id="TIGR00916">
    <property type="entry name" value="2A0604s01"/>
    <property type="match status" value="1"/>
</dbReference>
<comment type="similarity">
    <text evidence="9">Belongs to the SecD/SecF family. SecD subfamily.</text>
</comment>
<dbReference type="Gene3D" id="1.20.1640.10">
    <property type="entry name" value="Multidrug efflux transporter AcrB transmembrane domain"/>
    <property type="match status" value="1"/>
</dbReference>
<dbReference type="Pfam" id="PF21760">
    <property type="entry name" value="SecD_1st"/>
    <property type="match status" value="1"/>
</dbReference>
<dbReference type="EMBL" id="RBVX01000082">
    <property type="protein sequence ID" value="RSL29246.1"/>
    <property type="molecule type" value="Genomic_DNA"/>
</dbReference>